<sequence>MTMEASGTSEAKPIMQQVEQVESRARLMKAEAEALRAEHELQRAKRLKVNPPQVTLRFGNGRTIEVSRDTLVISPVTRMLIEDPKHDKEESYFLDRDPDLFEQVLCFLRYGEIAVSILKDVHQRERLAKEALYYQLPQLESMCKVGWCEERLPPIDREALMEARRVREVFVRAHQAEVAGLDTPPDVQDPFLGLEDLYEFLRENKEAQTAVRRKRVVESEDEREFLGLDRAGPWDLPQDEIVVEPKSHMQFQTALNKATGDILVGLPEEHAKHLVLAGGAVLNILQGSHCPRLSPINDVDLFIHGCPDEERAAQIVNGVVQHVMNKAAHSKIVVIRSRTAITVCGGGNGLPILQVILRLHRSPAEVLATFDMAPCQFLFDLKTSRVHATQWAVRALQTRVNVLDPSRLPARPLFRHIFEHRVAKYADRGYAVLVPGLDRRLLRPLPEDEEECMKQGGLTYLRHLLAAGVLEEGFSVEEGAERVKEMKLYDYGETMLAGPPVHSEWTCSKTTHRRDQDPQLGCITLHMPSLEKPETRDAEEIKNRLKRHYFHIMKNMAKTRMHPAGIEIPEELKSELRQRMGYVFDLVCPENFVRQNLFYKNINRTLDRIEGLGSWDMNDQAHAVQMLLEYMPDQMEFPAAFAELPPLKGSIEPRVASADRYVLSAYVTELHSC</sequence>
<dbReference type="InterPro" id="IPR000210">
    <property type="entry name" value="BTB/POZ_dom"/>
</dbReference>
<dbReference type="SUPFAM" id="SSF54695">
    <property type="entry name" value="POZ domain"/>
    <property type="match status" value="1"/>
</dbReference>
<dbReference type="PANTHER" id="PTHR14499:SF136">
    <property type="entry name" value="GH08630P"/>
    <property type="match status" value="1"/>
</dbReference>
<organism evidence="4">
    <name type="scientific">Pyramimonas obovata</name>
    <dbReference type="NCBI Taxonomy" id="1411642"/>
    <lineage>
        <taxon>Eukaryota</taxon>
        <taxon>Viridiplantae</taxon>
        <taxon>Chlorophyta</taxon>
        <taxon>Pyramimonadophyceae</taxon>
        <taxon>Pyramimonadales</taxon>
        <taxon>Pyramimonadaceae</taxon>
        <taxon>Pyramimonas</taxon>
        <taxon>Pyramimonas incertae sedis</taxon>
    </lineage>
</organism>
<dbReference type="SMART" id="SM00225">
    <property type="entry name" value="BTB"/>
    <property type="match status" value="1"/>
</dbReference>
<name>A0A7S0WUK5_9CHLO</name>
<dbReference type="Pfam" id="PF02214">
    <property type="entry name" value="BTB_2"/>
    <property type="match status" value="1"/>
</dbReference>
<feature type="domain" description="BTB" evidence="3">
    <location>
        <begin position="52"/>
        <end position="117"/>
    </location>
</feature>
<reference evidence="4" key="1">
    <citation type="submission" date="2021-01" db="EMBL/GenBank/DDBJ databases">
        <authorList>
            <person name="Corre E."/>
            <person name="Pelletier E."/>
            <person name="Niang G."/>
            <person name="Scheremetjew M."/>
            <person name="Finn R."/>
            <person name="Kale V."/>
            <person name="Holt S."/>
            <person name="Cochrane G."/>
            <person name="Meng A."/>
            <person name="Brown T."/>
            <person name="Cohen L."/>
        </authorList>
    </citation>
    <scope>NUCLEOTIDE SEQUENCE</scope>
    <source>
        <strain evidence="4">CCMP722</strain>
    </source>
</reference>
<dbReference type="AlphaFoldDB" id="A0A7S0WUK5"/>
<evidence type="ECO:0000313" key="4">
    <source>
        <dbReference type="EMBL" id="CAD8685413.1"/>
    </source>
</evidence>
<dbReference type="InterPro" id="IPR011333">
    <property type="entry name" value="SKP1/BTB/POZ_sf"/>
</dbReference>
<dbReference type="PANTHER" id="PTHR14499">
    <property type="entry name" value="POTASSIUM CHANNEL TETRAMERIZATION DOMAIN-CONTAINING"/>
    <property type="match status" value="1"/>
</dbReference>
<gene>
    <name evidence="4" type="ORF">POBO1169_LOCUS17260</name>
</gene>
<dbReference type="InterPro" id="IPR003131">
    <property type="entry name" value="T1-type_BTB"/>
</dbReference>
<accession>A0A7S0WUK5</accession>
<evidence type="ECO:0000256" key="2">
    <source>
        <dbReference type="SAM" id="Coils"/>
    </source>
</evidence>
<evidence type="ECO:0000256" key="1">
    <source>
        <dbReference type="ARBA" id="ARBA00004906"/>
    </source>
</evidence>
<dbReference type="Pfam" id="PF26128">
    <property type="entry name" value="Gad2"/>
    <property type="match status" value="1"/>
</dbReference>
<protein>
    <recommendedName>
        <fullName evidence="3">BTB domain-containing protein</fullName>
    </recommendedName>
</protein>
<keyword evidence="2" id="KW-0175">Coiled coil</keyword>
<feature type="coiled-coil region" evidence="2">
    <location>
        <begin position="18"/>
        <end position="47"/>
    </location>
</feature>
<dbReference type="PROSITE" id="PS50097">
    <property type="entry name" value="BTB"/>
    <property type="match status" value="1"/>
</dbReference>
<proteinExistence type="predicted"/>
<dbReference type="Gene3D" id="3.30.710.10">
    <property type="entry name" value="Potassium Channel Kv1.1, Chain A"/>
    <property type="match status" value="1"/>
</dbReference>
<comment type="pathway">
    <text evidence="1">Protein modification; protein ubiquitination.</text>
</comment>
<evidence type="ECO:0000259" key="3">
    <source>
        <dbReference type="PROSITE" id="PS50097"/>
    </source>
</evidence>
<dbReference type="GO" id="GO:0051260">
    <property type="term" value="P:protein homooligomerization"/>
    <property type="evidence" value="ECO:0007669"/>
    <property type="project" value="InterPro"/>
</dbReference>
<dbReference type="EMBL" id="HBFA01034400">
    <property type="protein sequence ID" value="CAD8685413.1"/>
    <property type="molecule type" value="Transcribed_RNA"/>
</dbReference>